<dbReference type="RefSeq" id="XP_005850632.1">
    <property type="nucleotide sequence ID" value="XM_005850570.1"/>
</dbReference>
<dbReference type="GeneID" id="17358279"/>
<proteinExistence type="predicted"/>
<dbReference type="OrthoDB" id="529006at2759"/>
<dbReference type="KEGG" id="cvr:CHLNCDRAFT_140625"/>
<dbReference type="Pfam" id="PF02190">
    <property type="entry name" value="LON_substr_bdg"/>
    <property type="match status" value="1"/>
</dbReference>
<dbReference type="InParanoid" id="E1Z5T9"/>
<dbReference type="AlphaFoldDB" id="E1Z5T9"/>
<dbReference type="InterPro" id="IPR015947">
    <property type="entry name" value="PUA-like_sf"/>
</dbReference>
<organism evidence="3">
    <name type="scientific">Chlorella variabilis</name>
    <name type="common">Green alga</name>
    <dbReference type="NCBI Taxonomy" id="554065"/>
    <lineage>
        <taxon>Eukaryota</taxon>
        <taxon>Viridiplantae</taxon>
        <taxon>Chlorophyta</taxon>
        <taxon>core chlorophytes</taxon>
        <taxon>Trebouxiophyceae</taxon>
        <taxon>Chlorellales</taxon>
        <taxon>Chlorellaceae</taxon>
        <taxon>Chlorella clade</taxon>
        <taxon>Chlorella</taxon>
    </lineage>
</organism>
<dbReference type="Proteomes" id="UP000008141">
    <property type="component" value="Unassembled WGS sequence"/>
</dbReference>
<dbReference type="PANTHER" id="PTHR46732">
    <property type="entry name" value="ATP-DEPENDENT PROTEASE LA (LON) DOMAIN PROTEIN"/>
    <property type="match status" value="1"/>
</dbReference>
<dbReference type="eggNOG" id="ENOG502SQRS">
    <property type="taxonomic scope" value="Eukaryota"/>
</dbReference>
<evidence type="ECO:0000259" key="1">
    <source>
        <dbReference type="Pfam" id="PF02190"/>
    </source>
</evidence>
<evidence type="ECO:0000313" key="3">
    <source>
        <dbReference type="Proteomes" id="UP000008141"/>
    </source>
</evidence>
<evidence type="ECO:0000313" key="2">
    <source>
        <dbReference type="EMBL" id="EFN58530.1"/>
    </source>
</evidence>
<accession>E1Z5T9</accession>
<dbReference type="SUPFAM" id="SSF88697">
    <property type="entry name" value="PUA domain-like"/>
    <property type="match status" value="1"/>
</dbReference>
<reference evidence="2 3" key="1">
    <citation type="journal article" date="2010" name="Plant Cell">
        <title>The Chlorella variabilis NC64A genome reveals adaptation to photosymbiosis, coevolution with viruses, and cryptic sex.</title>
        <authorList>
            <person name="Blanc G."/>
            <person name="Duncan G."/>
            <person name="Agarkova I."/>
            <person name="Borodovsky M."/>
            <person name="Gurnon J."/>
            <person name="Kuo A."/>
            <person name="Lindquist E."/>
            <person name="Lucas S."/>
            <person name="Pangilinan J."/>
            <person name="Polle J."/>
            <person name="Salamov A."/>
            <person name="Terry A."/>
            <person name="Yamada T."/>
            <person name="Dunigan D.D."/>
            <person name="Grigoriev I.V."/>
            <person name="Claverie J.M."/>
            <person name="Van Etten J.L."/>
        </authorList>
    </citation>
    <scope>NUCLEOTIDE SEQUENCE [LARGE SCALE GENOMIC DNA]</scope>
    <source>
        <strain evidence="2 3">NC64A</strain>
    </source>
</reference>
<dbReference type="OMA" id="PRIACCA"/>
<gene>
    <name evidence="2" type="ORF">CHLNCDRAFT_140625</name>
</gene>
<feature type="domain" description="Lon N-terminal" evidence="1">
    <location>
        <begin position="40"/>
        <end position="238"/>
    </location>
</feature>
<dbReference type="PANTHER" id="PTHR46732:SF5">
    <property type="entry name" value="ATP-DEPENDENT PROTEASE LA (LON) DOMAIN PROTEIN"/>
    <property type="match status" value="1"/>
</dbReference>
<dbReference type="EMBL" id="GL433837">
    <property type="protein sequence ID" value="EFN58530.1"/>
    <property type="molecule type" value="Genomic_DNA"/>
</dbReference>
<sequence length="256" mass="28021">MFHDLLKEAPRGAGARFVHTLSPSAAPPALLENAVGGMPRIACCAEVQAIEELQDGTLAVSYCGTRRMQLLLVQQEEPYTVVAAEWYDDAQVPDLDPTVDVLEREATKLLQQARTARIESLSAVVSPGSELPEAVRQYAPPAVQRRTSYHALKAAGHMAAGHIEMWRRHGSVYKTTDRSSATAPDPYEAIREALGKARRQELFSFAAAQLLVMGTPERAALLLSQDCGARLNFVLTALRPYFLELQAKASLKRGLQ</sequence>
<name>E1Z5T9_CHLVA</name>
<protein>
    <recommendedName>
        <fullName evidence="1">Lon N-terminal domain-containing protein</fullName>
    </recommendedName>
</protein>
<keyword evidence="3" id="KW-1185">Reference proteome</keyword>
<dbReference type="InterPro" id="IPR003111">
    <property type="entry name" value="Lon_prtase_N"/>
</dbReference>